<evidence type="ECO:0000313" key="5">
    <source>
        <dbReference type="Proteomes" id="UP001597040"/>
    </source>
</evidence>
<keyword evidence="5" id="KW-1185">Reference proteome</keyword>
<dbReference type="InterPro" id="IPR036291">
    <property type="entry name" value="NAD(P)-bd_dom_sf"/>
</dbReference>
<dbReference type="InterPro" id="IPR003148">
    <property type="entry name" value="RCK_N"/>
</dbReference>
<dbReference type="EMBL" id="JBHTKJ010000063">
    <property type="protein sequence ID" value="MFD1040191.1"/>
    <property type="molecule type" value="Genomic_DNA"/>
</dbReference>
<feature type="domain" description="RCK N-terminal" evidence="3">
    <location>
        <begin position="121"/>
        <end position="246"/>
    </location>
</feature>
<gene>
    <name evidence="4" type="ORF">ACFQ3N_17600</name>
</gene>
<comment type="caution">
    <text evidence="4">The sequence shown here is derived from an EMBL/GenBank/DDBJ whole genome shotgun (WGS) entry which is preliminary data.</text>
</comment>
<feature type="transmembrane region" description="Helical" evidence="2">
    <location>
        <begin position="80"/>
        <end position="97"/>
    </location>
</feature>
<dbReference type="Gene3D" id="3.40.50.720">
    <property type="entry name" value="NAD(P)-binding Rossmann-like Domain"/>
    <property type="match status" value="1"/>
</dbReference>
<reference evidence="5" key="1">
    <citation type="journal article" date="2019" name="Int. J. Syst. Evol. Microbiol.">
        <title>The Global Catalogue of Microorganisms (GCM) 10K type strain sequencing project: providing services to taxonomists for standard genome sequencing and annotation.</title>
        <authorList>
            <consortium name="The Broad Institute Genomics Platform"/>
            <consortium name="The Broad Institute Genome Sequencing Center for Infectious Disease"/>
            <person name="Wu L."/>
            <person name="Ma J."/>
        </authorList>
    </citation>
    <scope>NUCLEOTIDE SEQUENCE [LARGE SCALE GENOMIC DNA]</scope>
    <source>
        <strain evidence="5">CCUG 56754</strain>
    </source>
</reference>
<keyword evidence="4" id="KW-0407">Ion channel</keyword>
<proteinExistence type="predicted"/>
<evidence type="ECO:0000313" key="4">
    <source>
        <dbReference type="EMBL" id="MFD1040191.1"/>
    </source>
</evidence>
<name>A0ABW3LP47_9BACI</name>
<evidence type="ECO:0000256" key="2">
    <source>
        <dbReference type="SAM" id="Phobius"/>
    </source>
</evidence>
<organism evidence="4 5">
    <name type="scientific">Virgibacillus byunsanensis</name>
    <dbReference type="NCBI Taxonomy" id="570945"/>
    <lineage>
        <taxon>Bacteria</taxon>
        <taxon>Bacillati</taxon>
        <taxon>Bacillota</taxon>
        <taxon>Bacilli</taxon>
        <taxon>Bacillales</taxon>
        <taxon>Bacillaceae</taxon>
        <taxon>Virgibacillus</taxon>
    </lineage>
</organism>
<keyword evidence="4" id="KW-0813">Transport</keyword>
<dbReference type="Pfam" id="PF07885">
    <property type="entry name" value="Ion_trans_2"/>
    <property type="match status" value="1"/>
</dbReference>
<dbReference type="PANTHER" id="PTHR43833:SF9">
    <property type="entry name" value="POTASSIUM CHANNEL PROTEIN YUGO-RELATED"/>
    <property type="match status" value="1"/>
</dbReference>
<sequence>MKCSGDFMGIELLKNLYFRIPLILRLLLTIFFLMFIFGIIIHYIEPRQFPTIFEGIWWAFVTGATVGYGDYVPLSTEGRIVAILLILSGGGSIIFYISTLSKLTVNRENDLSDGKVTFKGSDHIIFIGWNERTRQLIDMITDNNKKIHLVLIDNSLQNIPYKQYPLHFIKGDPTEDVILEKANIISAKRVIITADISKKERKADNFTILTIVTIRGNNKDIPIIAEILSNNRVDNAVRAGANTIIRSNDFMSTLLFHELLRLKSATPFEDVLQLLHSQQFCHSKMPEEFVNKDFLYVSDHFSKEQHLLIGLIRNKEWIMNPPLDFILEKGDILITLVKW</sequence>
<dbReference type="RefSeq" id="WP_390364040.1">
    <property type="nucleotide sequence ID" value="NZ_JBHTKJ010000063.1"/>
</dbReference>
<accession>A0ABW3LP47</accession>
<dbReference type="Gene3D" id="1.10.287.70">
    <property type="match status" value="1"/>
</dbReference>
<keyword evidence="2" id="KW-1133">Transmembrane helix</keyword>
<dbReference type="SUPFAM" id="SSF51735">
    <property type="entry name" value="NAD(P)-binding Rossmann-fold domains"/>
    <property type="match status" value="1"/>
</dbReference>
<comment type="subcellular location">
    <subcellularLocation>
        <location evidence="1">Cell membrane</location>
        <topology evidence="1">Multi-pass membrane protein</topology>
    </subcellularLocation>
</comment>
<dbReference type="Proteomes" id="UP001597040">
    <property type="component" value="Unassembled WGS sequence"/>
</dbReference>
<keyword evidence="2" id="KW-0812">Transmembrane</keyword>
<keyword evidence="2" id="KW-0472">Membrane</keyword>
<protein>
    <submittedName>
        <fullName evidence="4">Potassium channel family protein</fullName>
    </submittedName>
</protein>
<dbReference type="PROSITE" id="PS51201">
    <property type="entry name" value="RCK_N"/>
    <property type="match status" value="1"/>
</dbReference>
<keyword evidence="4" id="KW-0406">Ion transport</keyword>
<feature type="transmembrane region" description="Helical" evidence="2">
    <location>
        <begin position="22"/>
        <end position="44"/>
    </location>
</feature>
<dbReference type="GO" id="GO:0034220">
    <property type="term" value="P:monoatomic ion transmembrane transport"/>
    <property type="evidence" value="ECO:0007669"/>
    <property type="project" value="UniProtKB-KW"/>
</dbReference>
<dbReference type="InterPro" id="IPR050721">
    <property type="entry name" value="Trk_Ktr_HKT_K-transport"/>
</dbReference>
<dbReference type="SUPFAM" id="SSF81324">
    <property type="entry name" value="Voltage-gated potassium channels"/>
    <property type="match status" value="1"/>
</dbReference>
<evidence type="ECO:0000259" key="3">
    <source>
        <dbReference type="PROSITE" id="PS51201"/>
    </source>
</evidence>
<dbReference type="InterPro" id="IPR013099">
    <property type="entry name" value="K_chnl_dom"/>
</dbReference>
<dbReference type="PANTHER" id="PTHR43833">
    <property type="entry name" value="POTASSIUM CHANNEL PROTEIN 2-RELATED-RELATED"/>
    <property type="match status" value="1"/>
</dbReference>
<dbReference type="Pfam" id="PF02254">
    <property type="entry name" value="TrkA_N"/>
    <property type="match status" value="1"/>
</dbReference>
<evidence type="ECO:0000256" key="1">
    <source>
        <dbReference type="ARBA" id="ARBA00004651"/>
    </source>
</evidence>